<dbReference type="GeneID" id="31359527"/>
<organism evidence="3 4">
    <name type="scientific">Heterostelium pallidum (strain ATCC 26659 / Pp 5 / PN500)</name>
    <name type="common">Cellular slime mold</name>
    <name type="synonym">Polysphondylium pallidum</name>
    <dbReference type="NCBI Taxonomy" id="670386"/>
    <lineage>
        <taxon>Eukaryota</taxon>
        <taxon>Amoebozoa</taxon>
        <taxon>Evosea</taxon>
        <taxon>Eumycetozoa</taxon>
        <taxon>Dictyostelia</taxon>
        <taxon>Acytosteliales</taxon>
        <taxon>Acytosteliaceae</taxon>
        <taxon>Heterostelium</taxon>
    </lineage>
</organism>
<feature type="compositionally biased region" description="Low complexity" evidence="2">
    <location>
        <begin position="1"/>
        <end position="36"/>
    </location>
</feature>
<feature type="compositionally biased region" description="Low complexity" evidence="2">
    <location>
        <begin position="893"/>
        <end position="912"/>
    </location>
</feature>
<evidence type="ECO:0000256" key="1">
    <source>
        <dbReference type="SAM" id="Coils"/>
    </source>
</evidence>
<feature type="compositionally biased region" description="Polar residues" evidence="2">
    <location>
        <begin position="1015"/>
        <end position="1024"/>
    </location>
</feature>
<dbReference type="InterPro" id="IPR052145">
    <property type="entry name" value="Mediator/Homeobox_domain"/>
</dbReference>
<feature type="region of interest" description="Disordered" evidence="2">
    <location>
        <begin position="953"/>
        <end position="1034"/>
    </location>
</feature>
<feature type="compositionally biased region" description="Low complexity" evidence="2">
    <location>
        <begin position="320"/>
        <end position="386"/>
    </location>
</feature>
<dbReference type="InParanoid" id="D3B5V2"/>
<feature type="region of interest" description="Disordered" evidence="2">
    <location>
        <begin position="175"/>
        <end position="228"/>
    </location>
</feature>
<dbReference type="Proteomes" id="UP000001396">
    <property type="component" value="Unassembled WGS sequence"/>
</dbReference>
<feature type="compositionally biased region" description="Acidic residues" evidence="2">
    <location>
        <begin position="972"/>
        <end position="997"/>
    </location>
</feature>
<feature type="coiled-coil region" evidence="1">
    <location>
        <begin position="506"/>
        <end position="588"/>
    </location>
</feature>
<feature type="compositionally biased region" description="Polar residues" evidence="2">
    <location>
        <begin position="448"/>
        <end position="461"/>
    </location>
</feature>
<feature type="compositionally biased region" description="Polar residues" evidence="2">
    <location>
        <begin position="842"/>
        <end position="852"/>
    </location>
</feature>
<feature type="region of interest" description="Disordered" evidence="2">
    <location>
        <begin position="1"/>
        <end position="159"/>
    </location>
</feature>
<feature type="compositionally biased region" description="Low complexity" evidence="2">
    <location>
        <begin position="71"/>
        <end position="130"/>
    </location>
</feature>
<keyword evidence="1" id="KW-0175">Coiled coil</keyword>
<feature type="compositionally biased region" description="Low complexity" evidence="2">
    <location>
        <begin position="259"/>
        <end position="301"/>
    </location>
</feature>
<dbReference type="PANTHER" id="PTHR24330">
    <property type="entry name" value="HOMEOBOX PROTEIN BARH-LIKE"/>
    <property type="match status" value="1"/>
</dbReference>
<evidence type="ECO:0000313" key="3">
    <source>
        <dbReference type="EMBL" id="EFA83250.1"/>
    </source>
</evidence>
<evidence type="ECO:0000313" key="4">
    <source>
        <dbReference type="Proteomes" id="UP000001396"/>
    </source>
</evidence>
<accession>D3B5V2</accession>
<feature type="compositionally biased region" description="Polar residues" evidence="2">
    <location>
        <begin position="953"/>
        <end position="965"/>
    </location>
</feature>
<feature type="compositionally biased region" description="Low complexity" evidence="2">
    <location>
        <begin position="188"/>
        <end position="209"/>
    </location>
</feature>
<feature type="compositionally biased region" description="Polar residues" evidence="2">
    <location>
        <begin position="882"/>
        <end position="892"/>
    </location>
</feature>
<proteinExistence type="predicted"/>
<keyword evidence="4" id="KW-1185">Reference proteome</keyword>
<feature type="region of interest" description="Disordered" evidence="2">
    <location>
        <begin position="252"/>
        <end position="397"/>
    </location>
</feature>
<evidence type="ECO:0000256" key="2">
    <source>
        <dbReference type="SAM" id="MobiDB-lite"/>
    </source>
</evidence>
<feature type="region of interest" description="Disordered" evidence="2">
    <location>
        <begin position="873"/>
        <end position="914"/>
    </location>
</feature>
<sequence length="1170" mass="133618">MLPNNNYYTPYQNQKFNNSSSSNNRTYNSSNTDTTTGVTNENNIMSGNTRAGLVSDSGIDNIPLTPIRSQNNNGSISSNTGTGATQQQQQQQQQNQKHQQQQQHHYQQQQQTTVTSNTTTTTGSSRAQSSPNLYDRMLSSHNNSNQSSNRSSLHNMSQPNIPGQVILEEVISDEEDTSYPQTPFSRYSSSQHSSPSQKQQQQQQQSSSSFIDDDSPLTPSKFKTTKTPRRWRLVPAHCTCIIHDTEDGQQHQQHDINCNTQQQQQQQQQQNKTNTTTPTSTSTNNNIHSTTSTTNYTPSTPISGSKPPIMTPNHHLMNSQQQQQQQQQRMNYDTPTSAANNSNSNISPSRYQSQPQQQYQHHYNQQQQQTFSTPSSTSFSSRTSSSPRKRPDYNVYSSGNYAQELNLLKKESKSLEDDFNNSQISQPYFTPVSTASQYHHQQQQQQQPTSRFFNSSTTTPSNYQMMNFSEYDVEYNDRPDNNSNNRSREMLEQEILGTQETVADKIDQLKQKLVMAEHALTSAESRYNTIEDESRRTGRVNVELLGRVNQLTAERDKLANAMHSNLDNSNLINENNKLRRVIDDQERIIAEKSVDDALISDLVQEISQLSSVIDQKLLEADQKDAYIRERREEIVMLGERLRNMQEDHSNQSKVELLLHELVALRQQSEELDRFANAKINQERNKSQQSDVQRRHAETKLQQLAIEMSELKRTNEMLQGSDREERERRVISENQVVLLRETIDRMTKNELSVKEELAQSKKECQSQSEELQRSQGTIEELNRMLEHLMAENDDMKERLSKVHVVIENSPRVQLSDQQIQVLTPSRVRRTTFDSLYQSLYKSTSAVPTGNNHHSNTNSSATASATATTSLSSSYSSTYRPFSYTHQHQQPPVFSSSSSNKNTQNNNSSSSNNNIFGTNSFFDKYREMDDENGDDEDIIVNNNQKELTQEELAQTLTSNSSGINTDSGEMHEELNEEEEEEEVEEEEVEYEEQGEDEEQQVSRLNEGSDQEDDITSKESQLNNYHTNDIEDDGESDILDNDYDGLEFEDEKVDVEQHASNSVFDQTHNMLNDLELEDDPVDMFMVASPSTDNTKQSILTKSKENHKTAPPPNVVERKKLNLRVNSGELCVRVGGGYEKLEDFVNKGNQNIKWQKDGKSISQNEYDIHIDIHT</sequence>
<dbReference type="EMBL" id="ADBJ01000017">
    <property type="protein sequence ID" value="EFA83250.1"/>
    <property type="molecule type" value="Genomic_DNA"/>
</dbReference>
<dbReference type="AlphaFoldDB" id="D3B5V2"/>
<feature type="compositionally biased region" description="Polar residues" evidence="2">
    <location>
        <begin position="37"/>
        <end position="49"/>
    </location>
</feature>
<feature type="region of interest" description="Disordered" evidence="2">
    <location>
        <begin position="433"/>
        <end position="461"/>
    </location>
</feature>
<protein>
    <submittedName>
        <fullName evidence="3">Centrosomal protein 148 kDa</fullName>
    </submittedName>
</protein>
<dbReference type="PANTHER" id="PTHR24330:SF19">
    <property type="entry name" value="MEDIATOR OF RNA POLYMERASE II TRANSCRIPTION SUBUNIT 29"/>
    <property type="match status" value="1"/>
</dbReference>
<dbReference type="OMA" id="VGGGYEK"/>
<feature type="compositionally biased region" description="Polar residues" evidence="2">
    <location>
        <begin position="178"/>
        <end position="187"/>
    </location>
</feature>
<name>D3B5V2_HETP5</name>
<feature type="region of interest" description="Disordered" evidence="2">
    <location>
        <begin position="842"/>
        <end position="861"/>
    </location>
</feature>
<comment type="caution">
    <text evidence="3">The sequence shown here is derived from an EMBL/GenBank/DDBJ whole genome shotgun (WGS) entry which is preliminary data.</text>
</comment>
<feature type="compositionally biased region" description="Low complexity" evidence="2">
    <location>
        <begin position="139"/>
        <end position="155"/>
    </location>
</feature>
<feature type="coiled-coil region" evidence="1">
    <location>
        <begin position="627"/>
        <end position="797"/>
    </location>
</feature>
<gene>
    <name evidence="3" type="ORF">PPL_04040</name>
</gene>
<dbReference type="RefSeq" id="XP_020435367.1">
    <property type="nucleotide sequence ID" value="XM_020574953.1"/>
</dbReference>
<reference evidence="3 4" key="1">
    <citation type="journal article" date="2011" name="Genome Res.">
        <title>Phylogeny-wide analysis of social amoeba genomes highlights ancient origins for complex intercellular communication.</title>
        <authorList>
            <person name="Heidel A.J."/>
            <person name="Lawal H.M."/>
            <person name="Felder M."/>
            <person name="Schilde C."/>
            <person name="Helps N.R."/>
            <person name="Tunggal B."/>
            <person name="Rivero F."/>
            <person name="John U."/>
            <person name="Schleicher M."/>
            <person name="Eichinger L."/>
            <person name="Platzer M."/>
            <person name="Noegel A.A."/>
            <person name="Schaap P."/>
            <person name="Gloeckner G."/>
        </authorList>
    </citation>
    <scope>NUCLEOTIDE SEQUENCE [LARGE SCALE GENOMIC DNA]</scope>
    <source>
        <strain evidence="4">ATCC 26659 / Pp 5 / PN500</strain>
    </source>
</reference>
<dbReference type="STRING" id="670386.D3B5V2"/>